<evidence type="ECO:0000256" key="2">
    <source>
        <dbReference type="ARBA" id="ARBA00007362"/>
    </source>
</evidence>
<evidence type="ECO:0000256" key="6">
    <source>
        <dbReference type="SAM" id="Phobius"/>
    </source>
</evidence>
<dbReference type="EMBL" id="BJCL01000008">
    <property type="protein sequence ID" value="GCL64076.1"/>
    <property type="molecule type" value="Genomic_DNA"/>
</dbReference>
<feature type="transmembrane region" description="Helical" evidence="6">
    <location>
        <begin position="136"/>
        <end position="157"/>
    </location>
</feature>
<dbReference type="AlphaFoldDB" id="A0A480ASY4"/>
<keyword evidence="3 6" id="KW-0812">Transmembrane</keyword>
<sequence length="334" mass="35192">MSSAGPAPAETARQALLVGTAGYLFAAVLWGLNLPLSAALLKHFDPFWVSPLRYVVATVLLGAMVLVSQGPAQLRSPIPLWRVAVLSGCVAGFLVLYNLGLFRTHPMTVAAISAGSPVYVAVVSRLMTGARLERGFWGATTLTLIGAGIAIAGRSQALVDAGGPAVGVALQPRGGELLVVLGICSWTAYSILAQRWFPPTTPQLRRTWLTTVWALPWLFGFWALARATGLAGAPNLSPAPLPVVQLLIAAVFCTALATVAWNTGVNRLGIQTGGMWQNTVPVFAVLISLLFFGVQPLPAQILGGAIVLTGVLYMQWQRSPARQKSPVPSPTAKD</sequence>
<evidence type="ECO:0000256" key="3">
    <source>
        <dbReference type="ARBA" id="ARBA00022692"/>
    </source>
</evidence>
<reference evidence="9" key="1">
    <citation type="submission" date="2019-03" db="EMBL/GenBank/DDBJ databases">
        <title>Aquabacterium pictum sp.nov., the first bacteriochlorophyll a-containing freshwater bacterium in the genus Aquabacterium of the class Betaproteobacteria.</title>
        <authorList>
            <person name="Hirose S."/>
            <person name="Tank M."/>
            <person name="Hara E."/>
            <person name="Tamaki H."/>
            <person name="Takaichi S."/>
            <person name="Haruta S."/>
            <person name="Hanada S."/>
        </authorList>
    </citation>
    <scope>NUCLEOTIDE SEQUENCE [LARGE SCALE GENOMIC DNA]</scope>
    <source>
        <strain evidence="9">W35</strain>
    </source>
</reference>
<feature type="domain" description="EamA" evidence="7">
    <location>
        <begin position="24"/>
        <end position="149"/>
    </location>
</feature>
<gene>
    <name evidence="8" type="ORF">AQPW35_31570</name>
</gene>
<dbReference type="PANTHER" id="PTHR32322:SF2">
    <property type="entry name" value="EAMA DOMAIN-CONTAINING PROTEIN"/>
    <property type="match status" value="1"/>
</dbReference>
<protein>
    <recommendedName>
        <fullName evidence="7">EamA domain-containing protein</fullName>
    </recommendedName>
</protein>
<dbReference type="PANTHER" id="PTHR32322">
    <property type="entry name" value="INNER MEMBRANE TRANSPORTER"/>
    <property type="match status" value="1"/>
</dbReference>
<name>A0A480ASY4_9BURK</name>
<feature type="transmembrane region" description="Helical" evidence="6">
    <location>
        <begin position="80"/>
        <end position="99"/>
    </location>
</feature>
<feature type="transmembrane region" description="Helical" evidence="6">
    <location>
        <begin position="299"/>
        <end position="316"/>
    </location>
</feature>
<comment type="subcellular location">
    <subcellularLocation>
        <location evidence="1">Membrane</location>
        <topology evidence="1">Multi-pass membrane protein</topology>
    </subcellularLocation>
</comment>
<keyword evidence="4 6" id="KW-1133">Transmembrane helix</keyword>
<feature type="transmembrane region" description="Helical" evidence="6">
    <location>
        <begin position="12"/>
        <end position="32"/>
    </location>
</feature>
<keyword evidence="9" id="KW-1185">Reference proteome</keyword>
<feature type="domain" description="EamA" evidence="7">
    <location>
        <begin position="175"/>
        <end position="313"/>
    </location>
</feature>
<feature type="transmembrane region" description="Helical" evidence="6">
    <location>
        <begin position="275"/>
        <end position="293"/>
    </location>
</feature>
<evidence type="ECO:0000313" key="9">
    <source>
        <dbReference type="Proteomes" id="UP000301751"/>
    </source>
</evidence>
<dbReference type="RefSeq" id="WP_137733815.1">
    <property type="nucleotide sequence ID" value="NZ_BJCL01000008.1"/>
</dbReference>
<feature type="transmembrane region" description="Helical" evidence="6">
    <location>
        <begin position="52"/>
        <end position="68"/>
    </location>
</feature>
<keyword evidence="5 6" id="KW-0472">Membrane</keyword>
<evidence type="ECO:0000256" key="1">
    <source>
        <dbReference type="ARBA" id="ARBA00004141"/>
    </source>
</evidence>
<evidence type="ECO:0000256" key="5">
    <source>
        <dbReference type="ARBA" id="ARBA00023136"/>
    </source>
</evidence>
<dbReference type="InterPro" id="IPR037185">
    <property type="entry name" value="EmrE-like"/>
</dbReference>
<dbReference type="SUPFAM" id="SSF103481">
    <property type="entry name" value="Multidrug resistance efflux transporter EmrE"/>
    <property type="match status" value="1"/>
</dbReference>
<feature type="transmembrane region" description="Helical" evidence="6">
    <location>
        <begin position="209"/>
        <end position="231"/>
    </location>
</feature>
<comment type="caution">
    <text evidence="8">The sequence shown here is derived from an EMBL/GenBank/DDBJ whole genome shotgun (WGS) entry which is preliminary data.</text>
</comment>
<dbReference type="InterPro" id="IPR050638">
    <property type="entry name" value="AA-Vitamin_Transporters"/>
</dbReference>
<feature type="transmembrane region" description="Helical" evidence="6">
    <location>
        <begin position="177"/>
        <end position="197"/>
    </location>
</feature>
<evidence type="ECO:0000259" key="7">
    <source>
        <dbReference type="Pfam" id="PF00892"/>
    </source>
</evidence>
<dbReference type="Proteomes" id="UP000301751">
    <property type="component" value="Unassembled WGS sequence"/>
</dbReference>
<feature type="transmembrane region" description="Helical" evidence="6">
    <location>
        <begin position="243"/>
        <end position="263"/>
    </location>
</feature>
<dbReference type="GO" id="GO:0016020">
    <property type="term" value="C:membrane"/>
    <property type="evidence" value="ECO:0007669"/>
    <property type="project" value="UniProtKB-SubCell"/>
</dbReference>
<organism evidence="8 9">
    <name type="scientific">Pseudaquabacterium pictum</name>
    <dbReference type="NCBI Taxonomy" id="2315236"/>
    <lineage>
        <taxon>Bacteria</taxon>
        <taxon>Pseudomonadati</taxon>
        <taxon>Pseudomonadota</taxon>
        <taxon>Betaproteobacteria</taxon>
        <taxon>Burkholderiales</taxon>
        <taxon>Sphaerotilaceae</taxon>
        <taxon>Pseudaquabacterium</taxon>
    </lineage>
</organism>
<evidence type="ECO:0000313" key="8">
    <source>
        <dbReference type="EMBL" id="GCL64076.1"/>
    </source>
</evidence>
<dbReference type="Pfam" id="PF00892">
    <property type="entry name" value="EamA"/>
    <property type="match status" value="2"/>
</dbReference>
<dbReference type="OrthoDB" id="5186724at2"/>
<proteinExistence type="inferred from homology"/>
<comment type="similarity">
    <text evidence="2">Belongs to the EamA transporter family.</text>
</comment>
<evidence type="ECO:0000256" key="4">
    <source>
        <dbReference type="ARBA" id="ARBA00022989"/>
    </source>
</evidence>
<accession>A0A480ASY4</accession>
<dbReference type="InterPro" id="IPR000620">
    <property type="entry name" value="EamA_dom"/>
</dbReference>